<feature type="coiled-coil region" evidence="1">
    <location>
        <begin position="16"/>
        <end position="43"/>
    </location>
</feature>
<dbReference type="GO" id="GO:0005778">
    <property type="term" value="C:peroxisomal membrane"/>
    <property type="evidence" value="ECO:0007669"/>
    <property type="project" value="InterPro"/>
</dbReference>
<organism evidence="3 4">
    <name type="scientific">Crepidotus variabilis</name>
    <dbReference type="NCBI Taxonomy" id="179855"/>
    <lineage>
        <taxon>Eukaryota</taxon>
        <taxon>Fungi</taxon>
        <taxon>Dikarya</taxon>
        <taxon>Basidiomycota</taxon>
        <taxon>Agaricomycotina</taxon>
        <taxon>Agaricomycetes</taxon>
        <taxon>Agaricomycetidae</taxon>
        <taxon>Agaricales</taxon>
        <taxon>Agaricineae</taxon>
        <taxon>Crepidotaceae</taxon>
        <taxon>Crepidotus</taxon>
    </lineage>
</organism>
<accession>A0A9P6ELC5</accession>
<dbReference type="GO" id="GO:0045046">
    <property type="term" value="P:protein import into peroxisome membrane"/>
    <property type="evidence" value="ECO:0007669"/>
    <property type="project" value="TreeGrafter"/>
</dbReference>
<dbReference type="PANTHER" id="PTHR28080">
    <property type="entry name" value="PEROXISOMAL BIOGENESIS FACTOR 3"/>
    <property type="match status" value="1"/>
</dbReference>
<dbReference type="Pfam" id="PF04882">
    <property type="entry name" value="Peroxin-3"/>
    <property type="match status" value="1"/>
</dbReference>
<keyword evidence="1" id="KW-0175">Coiled coil</keyword>
<dbReference type="InterPro" id="IPR006966">
    <property type="entry name" value="Peroxin-3"/>
</dbReference>
<dbReference type="GO" id="GO:0030674">
    <property type="term" value="F:protein-macromolecule adaptor activity"/>
    <property type="evidence" value="ECO:0007669"/>
    <property type="project" value="TreeGrafter"/>
</dbReference>
<evidence type="ECO:0000256" key="2">
    <source>
        <dbReference type="SAM" id="MobiDB-lite"/>
    </source>
</evidence>
<name>A0A9P6ELC5_9AGAR</name>
<evidence type="ECO:0000313" key="4">
    <source>
        <dbReference type="Proteomes" id="UP000807306"/>
    </source>
</evidence>
<reference evidence="3" key="1">
    <citation type="submission" date="2020-11" db="EMBL/GenBank/DDBJ databases">
        <authorList>
            <consortium name="DOE Joint Genome Institute"/>
            <person name="Ahrendt S."/>
            <person name="Riley R."/>
            <person name="Andreopoulos W."/>
            <person name="Labutti K."/>
            <person name="Pangilinan J."/>
            <person name="Ruiz-Duenas F.J."/>
            <person name="Barrasa J.M."/>
            <person name="Sanchez-Garcia M."/>
            <person name="Camarero S."/>
            <person name="Miyauchi S."/>
            <person name="Serrano A."/>
            <person name="Linde D."/>
            <person name="Babiker R."/>
            <person name="Drula E."/>
            <person name="Ayuso-Fernandez I."/>
            <person name="Pacheco R."/>
            <person name="Padilla G."/>
            <person name="Ferreira P."/>
            <person name="Barriuso J."/>
            <person name="Kellner H."/>
            <person name="Castanera R."/>
            <person name="Alfaro M."/>
            <person name="Ramirez L."/>
            <person name="Pisabarro A.G."/>
            <person name="Kuo A."/>
            <person name="Tritt A."/>
            <person name="Lipzen A."/>
            <person name="He G."/>
            <person name="Yan M."/>
            <person name="Ng V."/>
            <person name="Cullen D."/>
            <person name="Martin F."/>
            <person name="Rosso M.-N."/>
            <person name="Henrissat B."/>
            <person name="Hibbett D."/>
            <person name="Martinez A.T."/>
            <person name="Grigoriev I.V."/>
        </authorList>
    </citation>
    <scope>NUCLEOTIDE SEQUENCE</scope>
    <source>
        <strain evidence="3">CBS 506.95</strain>
    </source>
</reference>
<dbReference type="EMBL" id="MU157836">
    <property type="protein sequence ID" value="KAF9531246.1"/>
    <property type="molecule type" value="Genomic_DNA"/>
</dbReference>
<keyword evidence="4" id="KW-1185">Reference proteome</keyword>
<feature type="region of interest" description="Disordered" evidence="2">
    <location>
        <begin position="78"/>
        <end position="136"/>
    </location>
</feature>
<evidence type="ECO:0000256" key="1">
    <source>
        <dbReference type="SAM" id="Coils"/>
    </source>
</evidence>
<feature type="region of interest" description="Disordered" evidence="2">
    <location>
        <begin position="151"/>
        <end position="188"/>
    </location>
</feature>
<feature type="compositionally biased region" description="Polar residues" evidence="2">
    <location>
        <begin position="78"/>
        <end position="117"/>
    </location>
</feature>
<protein>
    <submittedName>
        <fullName evidence="3">Peroxin-3-domain-containing protein</fullName>
    </submittedName>
</protein>
<comment type="caution">
    <text evidence="3">The sequence shown here is derived from an EMBL/GenBank/DDBJ whole genome shotgun (WGS) entry which is preliminary data.</text>
</comment>
<sequence>MFKKAVTVAGGLYVARQYFRERLEEVKEKLEVEKEAKQTLKKRFHQSQEDASWTVLALLPTLSEQILESMDVETLTNELQSRSKSRSTVGPSGLVSSVQPQIQTGAPQRSRPTSGVSSGIEVVNRETSDESTTSDVRLSSSFVSASGSVSQSWVDSPAASGSRNSPAPPASVTSSTAESLEDVGQTDVHSGRQSLAASFISTVTDASTSSVATDMTDTRSKAQLWNEVKMLTFTRTLTTLYSTTLLCLFTNLQLSFLARSKYVSAVLQQEHEDRMRERLEAELTPANLIFGSLGFGSSAGSSLEKLLSGGALLEDEDEDGTSDRGALWNAEGINVESETKYLTLTWWLLHVGWKDVGERVKRAVEETFDGVSLKTKLAAIDLHRLISDVRRRVEHEITFEGRERRTTFLSSVMPPTPETLQHVMVSAGYPSTSLHPLYPTDTIESSQSLDSSQLSYNFVDSPALAVSTSKHFDSQGGVNYQGPPLPLAQPLFAEPFASLLNETRDVLASPNFARVLEVALDKATEVLFDSLEKNVFRPAPGDTEEVRIRLAGLLPGLAKWSQLALNGIPNELVDNILSLREVSCLSAIVFAQFDEQFHSLE</sequence>
<proteinExistence type="predicted"/>
<dbReference type="Proteomes" id="UP000807306">
    <property type="component" value="Unassembled WGS sequence"/>
</dbReference>
<dbReference type="PANTHER" id="PTHR28080:SF1">
    <property type="entry name" value="PEROXISOMAL BIOGENESIS FACTOR 3"/>
    <property type="match status" value="1"/>
</dbReference>
<gene>
    <name evidence="3" type="ORF">CPB83DRAFT_849632</name>
</gene>
<dbReference type="AlphaFoldDB" id="A0A9P6ELC5"/>
<evidence type="ECO:0000313" key="3">
    <source>
        <dbReference type="EMBL" id="KAF9531246.1"/>
    </source>
</evidence>
<dbReference type="OrthoDB" id="45930at2759"/>